<sequence length="92" mass="9679">MRDNRSPIDIRSLSPRERSAKLEDSNPVNDATYLFELPFEKLTLSLCPKANGFSAGLPALLKADPMPPAPKLDVAVAAAEDDDVGGGNNGAG</sequence>
<dbReference type="AlphaFoldDB" id="A0A915IKD6"/>
<reference evidence="3" key="1">
    <citation type="submission" date="2022-11" db="UniProtKB">
        <authorList>
            <consortium name="WormBaseParasite"/>
        </authorList>
    </citation>
    <scope>IDENTIFICATION</scope>
</reference>
<dbReference type="Proteomes" id="UP000887565">
    <property type="component" value="Unplaced"/>
</dbReference>
<keyword evidence="2" id="KW-1185">Reference proteome</keyword>
<protein>
    <submittedName>
        <fullName evidence="3">Uncharacterized protein</fullName>
    </submittedName>
</protein>
<feature type="region of interest" description="Disordered" evidence="1">
    <location>
        <begin position="1"/>
        <end position="27"/>
    </location>
</feature>
<dbReference type="WBParaSite" id="nRc.2.0.1.t14285-RA">
    <property type="protein sequence ID" value="nRc.2.0.1.t14285-RA"/>
    <property type="gene ID" value="nRc.2.0.1.g14285"/>
</dbReference>
<proteinExistence type="predicted"/>
<evidence type="ECO:0000313" key="2">
    <source>
        <dbReference type="Proteomes" id="UP000887565"/>
    </source>
</evidence>
<organism evidence="2 3">
    <name type="scientific">Romanomermis culicivorax</name>
    <name type="common">Nematode worm</name>
    <dbReference type="NCBI Taxonomy" id="13658"/>
    <lineage>
        <taxon>Eukaryota</taxon>
        <taxon>Metazoa</taxon>
        <taxon>Ecdysozoa</taxon>
        <taxon>Nematoda</taxon>
        <taxon>Enoplea</taxon>
        <taxon>Dorylaimia</taxon>
        <taxon>Mermithida</taxon>
        <taxon>Mermithoidea</taxon>
        <taxon>Mermithidae</taxon>
        <taxon>Romanomermis</taxon>
    </lineage>
</organism>
<evidence type="ECO:0000313" key="3">
    <source>
        <dbReference type="WBParaSite" id="nRc.2.0.1.t14285-RA"/>
    </source>
</evidence>
<feature type="compositionally biased region" description="Basic and acidic residues" evidence="1">
    <location>
        <begin position="1"/>
        <end position="24"/>
    </location>
</feature>
<accession>A0A915IKD6</accession>
<evidence type="ECO:0000256" key="1">
    <source>
        <dbReference type="SAM" id="MobiDB-lite"/>
    </source>
</evidence>
<name>A0A915IKD6_ROMCU</name>